<evidence type="ECO:0000313" key="3">
    <source>
        <dbReference type="EMBL" id="MFC6010887.1"/>
    </source>
</evidence>
<dbReference type="EMBL" id="JBHSQN010000002">
    <property type="protein sequence ID" value="MFC6010887.1"/>
    <property type="molecule type" value="Genomic_DNA"/>
</dbReference>
<reference evidence="4" key="1">
    <citation type="journal article" date="2019" name="Int. J. Syst. Evol. Microbiol.">
        <title>The Global Catalogue of Microorganisms (GCM) 10K type strain sequencing project: providing services to taxonomists for standard genome sequencing and annotation.</title>
        <authorList>
            <consortium name="The Broad Institute Genomics Platform"/>
            <consortium name="The Broad Institute Genome Sequencing Center for Infectious Disease"/>
            <person name="Wu L."/>
            <person name="Ma J."/>
        </authorList>
    </citation>
    <scope>NUCLEOTIDE SEQUENCE [LARGE SCALE GENOMIC DNA]</scope>
    <source>
        <strain evidence="4">CCUG 36956</strain>
    </source>
</reference>
<dbReference type="PANTHER" id="PTHR43236">
    <property type="entry name" value="ANTITOXIN HIGA1"/>
    <property type="match status" value="1"/>
</dbReference>
<dbReference type="Gene3D" id="1.10.260.40">
    <property type="entry name" value="lambda repressor-like DNA-binding domains"/>
    <property type="match status" value="1"/>
</dbReference>
<dbReference type="SMART" id="SM00530">
    <property type="entry name" value="HTH_XRE"/>
    <property type="match status" value="1"/>
</dbReference>
<accession>A0ABW1JPL3</accession>
<dbReference type="CDD" id="cd00093">
    <property type="entry name" value="HTH_XRE"/>
    <property type="match status" value="1"/>
</dbReference>
<comment type="caution">
    <text evidence="3">The sequence shown here is derived from an EMBL/GenBank/DDBJ whole genome shotgun (WGS) entry which is preliminary data.</text>
</comment>
<organism evidence="3 4">
    <name type="scientific">Nocardia lasii</name>
    <dbReference type="NCBI Taxonomy" id="1616107"/>
    <lineage>
        <taxon>Bacteria</taxon>
        <taxon>Bacillati</taxon>
        <taxon>Actinomycetota</taxon>
        <taxon>Actinomycetes</taxon>
        <taxon>Mycobacteriales</taxon>
        <taxon>Nocardiaceae</taxon>
        <taxon>Nocardia</taxon>
    </lineage>
</organism>
<dbReference type="InterPro" id="IPR010982">
    <property type="entry name" value="Lambda_DNA-bd_dom_sf"/>
</dbReference>
<dbReference type="InterPro" id="IPR001387">
    <property type="entry name" value="Cro/C1-type_HTH"/>
</dbReference>
<dbReference type="Proteomes" id="UP001596223">
    <property type="component" value="Unassembled WGS sequence"/>
</dbReference>
<evidence type="ECO:0000256" key="1">
    <source>
        <dbReference type="ARBA" id="ARBA00007227"/>
    </source>
</evidence>
<protein>
    <submittedName>
        <fullName evidence="3">Helix-turn-helix domain-containing protein</fullName>
    </submittedName>
</protein>
<name>A0ABW1JPL3_9NOCA</name>
<dbReference type="Pfam" id="PF06114">
    <property type="entry name" value="Peptidase_M78"/>
    <property type="match status" value="1"/>
</dbReference>
<dbReference type="Gene3D" id="1.10.10.2910">
    <property type="match status" value="1"/>
</dbReference>
<feature type="domain" description="HTH cro/C1-type" evidence="2">
    <location>
        <begin position="8"/>
        <end position="62"/>
    </location>
</feature>
<comment type="similarity">
    <text evidence="1">Belongs to the short-chain fatty acyl-CoA assimilation regulator (ScfR) family.</text>
</comment>
<evidence type="ECO:0000259" key="2">
    <source>
        <dbReference type="PROSITE" id="PS50943"/>
    </source>
</evidence>
<dbReference type="InterPro" id="IPR010359">
    <property type="entry name" value="IrrE_HExxH"/>
</dbReference>
<dbReference type="PANTHER" id="PTHR43236:SF2">
    <property type="entry name" value="BLL0069 PROTEIN"/>
    <property type="match status" value="1"/>
</dbReference>
<dbReference type="InterPro" id="IPR052345">
    <property type="entry name" value="Rad_response_metalloprotease"/>
</dbReference>
<dbReference type="Pfam" id="PF12844">
    <property type="entry name" value="HTH_19"/>
    <property type="match status" value="1"/>
</dbReference>
<dbReference type="PROSITE" id="PS50943">
    <property type="entry name" value="HTH_CROC1"/>
    <property type="match status" value="1"/>
</dbReference>
<evidence type="ECO:0000313" key="4">
    <source>
        <dbReference type="Proteomes" id="UP001596223"/>
    </source>
</evidence>
<dbReference type="RefSeq" id="WP_378601419.1">
    <property type="nucleotide sequence ID" value="NZ_JBHSQN010000002.1"/>
</dbReference>
<gene>
    <name evidence="3" type="ORF">ACFP3H_07480</name>
</gene>
<sequence>MSEIPERVRELIRTSGLYQRDFAERIGLDDSKLSKSLSGARRFSSLDLAHIAEACGVTVDWLLTGIDPPLAVAARTTGGSAGDALRLAKRYSRMRDGLARFGYPQPWRPVEISEPSGYVDQGKRLAAAGLARVTESSRSVTEPDLPALIEDVFGADVAVAALGEGFDGLAVASTEIRLVLLATSHTPSRQRFTLAHELGHLLAGDDQGLHLDNDVFDKTQRKQPSEQCANTFAAEFLMPEGLLRARIEGGLTTESFAALACELMVTPSALALRLKSLRFIDAGVAEQWKSITAVKAAALAGRDDDFARRVVAAGQARPPGLLLRDAFAAYQSGKTTLRPYANLLEIDVDELRLSLESDGGVTKAVE</sequence>
<dbReference type="SUPFAM" id="SSF47413">
    <property type="entry name" value="lambda repressor-like DNA-binding domains"/>
    <property type="match status" value="1"/>
</dbReference>
<keyword evidence="4" id="KW-1185">Reference proteome</keyword>
<proteinExistence type="inferred from homology"/>